<feature type="transmembrane region" description="Helical" evidence="5">
    <location>
        <begin position="102"/>
        <end position="126"/>
    </location>
</feature>
<keyword evidence="8" id="KW-1185">Reference proteome</keyword>
<name>A0ABV6B7S4_9GAMM</name>
<evidence type="ECO:0000313" key="8">
    <source>
        <dbReference type="Proteomes" id="UP001589813"/>
    </source>
</evidence>
<organism evidence="7 8">
    <name type="scientific">Rheinheimera tilapiae</name>
    <dbReference type="NCBI Taxonomy" id="875043"/>
    <lineage>
        <taxon>Bacteria</taxon>
        <taxon>Pseudomonadati</taxon>
        <taxon>Pseudomonadota</taxon>
        <taxon>Gammaproteobacteria</taxon>
        <taxon>Chromatiales</taxon>
        <taxon>Chromatiaceae</taxon>
        <taxon>Rheinheimera</taxon>
    </lineage>
</organism>
<comment type="caution">
    <text evidence="7">The sequence shown here is derived from an EMBL/GenBank/DDBJ whole genome shotgun (WGS) entry which is preliminary data.</text>
</comment>
<keyword evidence="2 5" id="KW-0812">Transmembrane</keyword>
<accession>A0ABV6B7S4</accession>
<feature type="transmembrane region" description="Helical" evidence="5">
    <location>
        <begin position="224"/>
        <end position="242"/>
    </location>
</feature>
<feature type="domain" description="Yip1" evidence="6">
    <location>
        <begin position="24"/>
        <end position="241"/>
    </location>
</feature>
<feature type="transmembrane region" description="Helical" evidence="5">
    <location>
        <begin position="138"/>
        <end position="163"/>
    </location>
</feature>
<reference evidence="7 8" key="1">
    <citation type="submission" date="2024-09" db="EMBL/GenBank/DDBJ databases">
        <authorList>
            <person name="Sun Q."/>
            <person name="Mori K."/>
        </authorList>
    </citation>
    <scope>NUCLEOTIDE SEQUENCE [LARGE SCALE GENOMIC DNA]</scope>
    <source>
        <strain evidence="7 8">KCTC 23315</strain>
    </source>
</reference>
<evidence type="ECO:0000256" key="2">
    <source>
        <dbReference type="ARBA" id="ARBA00022692"/>
    </source>
</evidence>
<feature type="transmembrane region" description="Helical" evidence="5">
    <location>
        <begin position="191"/>
        <end position="212"/>
    </location>
</feature>
<evidence type="ECO:0000256" key="3">
    <source>
        <dbReference type="ARBA" id="ARBA00022989"/>
    </source>
</evidence>
<keyword evidence="4 5" id="KW-0472">Membrane</keyword>
<evidence type="ECO:0000256" key="5">
    <source>
        <dbReference type="SAM" id="Phobius"/>
    </source>
</evidence>
<protein>
    <submittedName>
        <fullName evidence="7">YIP1 family protein</fullName>
    </submittedName>
</protein>
<dbReference type="EMBL" id="JBHLXP010000001">
    <property type="protein sequence ID" value="MFC0046904.1"/>
    <property type="molecule type" value="Genomic_DNA"/>
</dbReference>
<evidence type="ECO:0000256" key="1">
    <source>
        <dbReference type="ARBA" id="ARBA00004141"/>
    </source>
</evidence>
<evidence type="ECO:0000256" key="4">
    <source>
        <dbReference type="ARBA" id="ARBA00023136"/>
    </source>
</evidence>
<gene>
    <name evidence="7" type="ORF">ACFFJP_01210</name>
</gene>
<feature type="transmembrane region" description="Helical" evidence="5">
    <location>
        <begin position="44"/>
        <end position="62"/>
    </location>
</feature>
<dbReference type="RefSeq" id="WP_377239593.1">
    <property type="nucleotide sequence ID" value="NZ_JBHLXP010000001.1"/>
</dbReference>
<dbReference type="Proteomes" id="UP001589813">
    <property type="component" value="Unassembled WGS sequence"/>
</dbReference>
<dbReference type="InterPro" id="IPR006977">
    <property type="entry name" value="Yip1_dom"/>
</dbReference>
<evidence type="ECO:0000313" key="7">
    <source>
        <dbReference type="EMBL" id="MFC0046904.1"/>
    </source>
</evidence>
<comment type="subcellular location">
    <subcellularLocation>
        <location evidence="1">Membrane</location>
        <topology evidence="1">Multi-pass membrane protein</topology>
    </subcellularLocation>
</comment>
<evidence type="ECO:0000259" key="6">
    <source>
        <dbReference type="Pfam" id="PF04893"/>
    </source>
</evidence>
<proteinExistence type="predicted"/>
<keyword evidence="3 5" id="KW-1133">Transmembrane helix</keyword>
<sequence length="243" mass="26020">MTNPVMSATPQTTATPGFISQILNTLLNPAAAMAAVPQQSGRQFWLLAIQLLLTTAIIYWFYAGMSPAWLVDQQLLHAGELTPAETEQIRAAMASMAGATPIIGAVSIAVGSLAFTAITAGYLLLTGKLQKALNYGQWFALVVWSQLPALLNILGLALLVVLADSPDQPLMLVNYASLNQLVLDLPIGHALYNWAESINVFLVWQLWILFAALQSAAGFTAKRAAIVTGTPVLLIFGLWALFA</sequence>
<dbReference type="Pfam" id="PF04893">
    <property type="entry name" value="Yip1"/>
    <property type="match status" value="1"/>
</dbReference>